<proteinExistence type="predicted"/>
<dbReference type="AlphaFoldDB" id="A0A1F5RG44"/>
<dbReference type="SUPFAM" id="SSF55486">
    <property type="entry name" value="Metalloproteases ('zincins'), catalytic domain"/>
    <property type="match status" value="1"/>
</dbReference>
<reference evidence="3 4" key="1">
    <citation type="journal article" date="2016" name="Nat. Commun.">
        <title>Thousands of microbial genomes shed light on interconnected biogeochemical processes in an aquifer system.</title>
        <authorList>
            <person name="Anantharaman K."/>
            <person name="Brown C.T."/>
            <person name="Hug L.A."/>
            <person name="Sharon I."/>
            <person name="Castelle C.J."/>
            <person name="Probst A.J."/>
            <person name="Thomas B.C."/>
            <person name="Singh A."/>
            <person name="Wilkins M.J."/>
            <person name="Karaoz U."/>
            <person name="Brodie E.L."/>
            <person name="Williams K.H."/>
            <person name="Hubbard S.S."/>
            <person name="Banfield J.F."/>
        </authorList>
    </citation>
    <scope>NUCLEOTIDE SEQUENCE [LARGE SCALE GENOMIC DNA]</scope>
</reference>
<dbReference type="NCBIfam" id="TIGR03296">
    <property type="entry name" value="M6dom_TIGR03296"/>
    <property type="match status" value="1"/>
</dbReference>
<dbReference type="Gene3D" id="3.40.390.10">
    <property type="entry name" value="Collagenase (Catalytic Domain)"/>
    <property type="match status" value="1"/>
</dbReference>
<dbReference type="InterPro" id="IPR024079">
    <property type="entry name" value="MetalloPept_cat_dom_sf"/>
</dbReference>
<feature type="domain" description="FlgD/Vpr Ig-like" evidence="2">
    <location>
        <begin position="601"/>
        <end position="663"/>
    </location>
</feature>
<evidence type="ECO:0000313" key="3">
    <source>
        <dbReference type="EMBL" id="OGF13465.1"/>
    </source>
</evidence>
<dbReference type="InterPro" id="IPR026444">
    <property type="entry name" value="Secre_tail"/>
</dbReference>
<dbReference type="InterPro" id="IPR013783">
    <property type="entry name" value="Ig-like_fold"/>
</dbReference>
<feature type="domain" description="Peptidase M6-like" evidence="1">
    <location>
        <begin position="53"/>
        <end position="282"/>
    </location>
</feature>
<dbReference type="Pfam" id="PF13860">
    <property type="entry name" value="FlgD_ig"/>
    <property type="match status" value="1"/>
</dbReference>
<dbReference type="PANTHER" id="PTHR41775">
    <property type="entry name" value="SECRETED PROTEIN-RELATED"/>
    <property type="match status" value="1"/>
</dbReference>
<dbReference type="Gene3D" id="2.60.40.10">
    <property type="entry name" value="Immunoglobulins"/>
    <property type="match status" value="1"/>
</dbReference>
<dbReference type="Gene3D" id="2.60.40.4070">
    <property type="match status" value="1"/>
</dbReference>
<evidence type="ECO:0000313" key="4">
    <source>
        <dbReference type="Proteomes" id="UP000177230"/>
    </source>
</evidence>
<dbReference type="Pfam" id="PF05547">
    <property type="entry name" value="Peptidase_M6"/>
    <property type="match status" value="1"/>
</dbReference>
<evidence type="ECO:0000259" key="1">
    <source>
        <dbReference type="Pfam" id="PF05547"/>
    </source>
</evidence>
<evidence type="ECO:0008006" key="5">
    <source>
        <dbReference type="Google" id="ProtNLM"/>
    </source>
</evidence>
<comment type="caution">
    <text evidence="3">The sequence shown here is derived from an EMBL/GenBank/DDBJ whole genome shotgun (WGS) entry which is preliminary data.</text>
</comment>
<evidence type="ECO:0000259" key="2">
    <source>
        <dbReference type="Pfam" id="PF13860"/>
    </source>
</evidence>
<dbReference type="GO" id="GO:0006508">
    <property type="term" value="P:proteolysis"/>
    <property type="evidence" value="ECO:0007669"/>
    <property type="project" value="InterPro"/>
</dbReference>
<dbReference type="PANTHER" id="PTHR41775:SF1">
    <property type="entry name" value="PEPTIDASE M6-LIKE DOMAIN-CONTAINING PROTEIN"/>
    <property type="match status" value="1"/>
</dbReference>
<gene>
    <name evidence="3" type="ORF">A2024_06390</name>
</gene>
<dbReference type="NCBIfam" id="TIGR04183">
    <property type="entry name" value="Por_Secre_tail"/>
    <property type="match status" value="1"/>
</dbReference>
<name>A0A1F5RG44_9BACT</name>
<protein>
    <recommendedName>
        <fullName evidence="5">Peptidase M6-like domain-containing protein</fullName>
    </recommendedName>
</protein>
<dbReference type="InterPro" id="IPR008757">
    <property type="entry name" value="Peptidase_M6-like_domain"/>
</dbReference>
<dbReference type="GO" id="GO:0008237">
    <property type="term" value="F:metallopeptidase activity"/>
    <property type="evidence" value="ECO:0007669"/>
    <property type="project" value="InterPro"/>
</dbReference>
<dbReference type="EMBL" id="MFFM01000017">
    <property type="protein sequence ID" value="OGF13465.1"/>
    <property type="molecule type" value="Genomic_DNA"/>
</dbReference>
<organism evidence="3 4">
    <name type="scientific">Candidatus Edwardsbacteria bacterium GWF2_54_11</name>
    <dbReference type="NCBI Taxonomy" id="1817851"/>
    <lineage>
        <taxon>Bacteria</taxon>
        <taxon>Candidatus Edwardsiibacteriota</taxon>
    </lineage>
</organism>
<sequence length="676" mass="73877">MPEGLSKAIESGRIDNPNDGLLPQLKAKFGTVKISGTRTYPVVMGYFTDQAQTFTQIAFQDSLFAAGGGKKTCYNYYKDMSYSAMTCTGAVQAWASSGNTKTYFANGYYGLYLTYPRNVPGFIHAILTALDATVNFADPAFDQDGDLYVDVLWVIHSGKGAEETGLTSDFWSHSSAMSDWDGGAFVTNDKVGNKYVTIDKYIIMPEVSNYSGYGNNKMIGRGVFCHEFGHALGLPDLYDTGTGTIAGEGLGQWACMASGSWGGDGSHAATPTSLCVWSKKFLGWIAPKNITQNGKFVFNWSLADSTRSSVRMAKLGSSTAKQYWLAENRNQNALGYYSGIKWDQYMLGSGLLVYHINEDTINKYLATNKVNVNSTNNSTRNRCYGVALEETDMTSAGYSSEMWTGTNRGDAADVWNSGTQVHFDSLGGTLYPYSYFNGTSSTTSGGNSGIAIRGIPAAAKGDFNSKAMACTLFVIPGQAPNAVELSYFTGTISGNKPLLSWRTESEYYCSHWEISRTKDSEGEYKLLAKIPGSLTSNQPQEYSYTDESLPEGGSYYYLLTEVDVNGDKTPYGPVNIVISSFVKRSELALLPCYPNPSRGETTFKYSLPAEGNVNIRIFNILGQEVRTIHIGHSPSGPNAVPWDGRDNKANLLPNGIYVYQLVYGNQRITRKLSILK</sequence>
<dbReference type="InterPro" id="IPR025965">
    <property type="entry name" value="FlgD/Vpr_Ig-like"/>
</dbReference>
<dbReference type="Proteomes" id="UP000177230">
    <property type="component" value="Unassembled WGS sequence"/>
</dbReference>
<accession>A0A1F5RG44</accession>